<dbReference type="Proteomes" id="UP000034164">
    <property type="component" value="Unassembled WGS sequence"/>
</dbReference>
<organism evidence="1 2">
    <name type="scientific">[Emmonsia] crescens</name>
    <dbReference type="NCBI Taxonomy" id="73230"/>
    <lineage>
        <taxon>Eukaryota</taxon>
        <taxon>Fungi</taxon>
        <taxon>Dikarya</taxon>
        <taxon>Ascomycota</taxon>
        <taxon>Pezizomycotina</taxon>
        <taxon>Eurotiomycetes</taxon>
        <taxon>Eurotiomycetidae</taxon>
        <taxon>Onygenales</taxon>
        <taxon>Ajellomycetaceae</taxon>
        <taxon>Emergomyces</taxon>
    </lineage>
</organism>
<evidence type="ECO:0000313" key="1">
    <source>
        <dbReference type="EMBL" id="KKZ64054.1"/>
    </source>
</evidence>
<reference evidence="2" key="1">
    <citation type="journal article" date="2015" name="PLoS Genet.">
        <title>The dynamic genome and transcriptome of the human fungal pathogen Blastomyces and close relative Emmonsia.</title>
        <authorList>
            <person name="Munoz J.F."/>
            <person name="Gauthier G.M."/>
            <person name="Desjardins C.A."/>
            <person name="Gallo J.E."/>
            <person name="Holder J."/>
            <person name="Sullivan T.D."/>
            <person name="Marty A.J."/>
            <person name="Carmen J.C."/>
            <person name="Chen Z."/>
            <person name="Ding L."/>
            <person name="Gujja S."/>
            <person name="Magrini V."/>
            <person name="Misas E."/>
            <person name="Mitreva M."/>
            <person name="Priest M."/>
            <person name="Saif S."/>
            <person name="Whiston E.A."/>
            <person name="Young S."/>
            <person name="Zeng Q."/>
            <person name="Goldman W.E."/>
            <person name="Mardis E.R."/>
            <person name="Taylor J.W."/>
            <person name="McEwen J.G."/>
            <person name="Clay O.K."/>
            <person name="Klein B.S."/>
            <person name="Cuomo C.A."/>
        </authorList>
    </citation>
    <scope>NUCLEOTIDE SEQUENCE [LARGE SCALE GENOMIC DNA]</scope>
    <source>
        <strain evidence="2">UAMH 3008</strain>
    </source>
</reference>
<evidence type="ECO:0000313" key="2">
    <source>
        <dbReference type="Proteomes" id="UP000034164"/>
    </source>
</evidence>
<proteinExistence type="predicted"/>
<name>A0A0G2J2F0_9EURO</name>
<sequence>MNRIPLAAVYLANRTPTRTLDWKSPLLAFEESSKSKYFTPALIYEYTDVAPMQKYRMKSSIGTALGKQETLLEPFNEPARKSPSLSTTNRLLHLFSSNDTRGHPDTFAVGKLAMFMTNPSEHHSAEDISSSYLVELLTEAELVTISRAGKESIWWDRFFRHIQFEPGRKIRI</sequence>
<dbReference type="EMBL" id="LCZI01000876">
    <property type="protein sequence ID" value="KKZ64054.1"/>
    <property type="molecule type" value="Genomic_DNA"/>
</dbReference>
<gene>
    <name evidence="1" type="ORF">EMCG_01638</name>
</gene>
<dbReference type="VEuPathDB" id="FungiDB:EMCG_01638"/>
<comment type="caution">
    <text evidence="1">The sequence shown here is derived from an EMBL/GenBank/DDBJ whole genome shotgun (WGS) entry which is preliminary data.</text>
</comment>
<protein>
    <submittedName>
        <fullName evidence="1">Uncharacterized protein</fullName>
    </submittedName>
</protein>
<accession>A0A0G2J2F0</accession>
<dbReference type="AlphaFoldDB" id="A0A0G2J2F0"/>